<dbReference type="AlphaFoldDB" id="A0AAD6UF19"/>
<evidence type="ECO:0000313" key="2">
    <source>
        <dbReference type="EMBL" id="KAJ7100930.1"/>
    </source>
</evidence>
<feature type="region of interest" description="Disordered" evidence="1">
    <location>
        <begin position="1"/>
        <end position="21"/>
    </location>
</feature>
<proteinExistence type="predicted"/>
<comment type="caution">
    <text evidence="2">The sequence shown here is derived from an EMBL/GenBank/DDBJ whole genome shotgun (WGS) entry which is preliminary data.</text>
</comment>
<dbReference type="InterPro" id="IPR014752">
    <property type="entry name" value="Arrestin-like_C"/>
</dbReference>
<gene>
    <name evidence="2" type="ORF">B0H15DRAFT_464886</name>
</gene>
<evidence type="ECO:0000256" key="1">
    <source>
        <dbReference type="SAM" id="MobiDB-lite"/>
    </source>
</evidence>
<organism evidence="2 3">
    <name type="scientific">Mycena belliarum</name>
    <dbReference type="NCBI Taxonomy" id="1033014"/>
    <lineage>
        <taxon>Eukaryota</taxon>
        <taxon>Fungi</taxon>
        <taxon>Dikarya</taxon>
        <taxon>Basidiomycota</taxon>
        <taxon>Agaricomycotina</taxon>
        <taxon>Agaricomycetes</taxon>
        <taxon>Agaricomycetidae</taxon>
        <taxon>Agaricales</taxon>
        <taxon>Marasmiineae</taxon>
        <taxon>Mycenaceae</taxon>
        <taxon>Mycena</taxon>
    </lineage>
</organism>
<dbReference type="Proteomes" id="UP001222325">
    <property type="component" value="Unassembled WGS sequence"/>
</dbReference>
<sequence>MSGPRRDSSAPPPYVSTNTPAIHRYPVSTGAQKQWGLLTLTSVARSTRSTPLYYEGDSVQGALEVDLADRTSPIKAITVSVSGSVITGPMVGDTATFLRLSTCLWSRKSSAARVGRCTWPFSIPLPRAATIARRGQSATCPLPETFMERHTRVAVVYEVAVTIARGMLRTDTTFKRRFRYVPRTAPPPPSALRQLAYAQNTTLSGPRDDPDGWHTPATVMAHGQVFRTRQAVVQCTFSLASPLSYPRGAAIPCWLVLESGDPHALDAFADPSALNVRLRRRVRWKATPGMHRGAGDAPCALADAASAVWWPAPVHDAAPHTRTLEGEIRLPPTLTASAHMGAAQFSISYTVDLFPPVCVGFTPTGAGPLLSIPVDIVTMHADAPRPLVYAPPAYTCGPLELDRGEEVMRVDLATRMMGTMRIC</sequence>
<keyword evidence="3" id="KW-1185">Reference proteome</keyword>
<reference evidence="2" key="1">
    <citation type="submission" date="2023-03" db="EMBL/GenBank/DDBJ databases">
        <title>Massive genome expansion in bonnet fungi (Mycena s.s.) driven by repeated elements and novel gene families across ecological guilds.</title>
        <authorList>
            <consortium name="Lawrence Berkeley National Laboratory"/>
            <person name="Harder C.B."/>
            <person name="Miyauchi S."/>
            <person name="Viragh M."/>
            <person name="Kuo A."/>
            <person name="Thoen E."/>
            <person name="Andreopoulos B."/>
            <person name="Lu D."/>
            <person name="Skrede I."/>
            <person name="Drula E."/>
            <person name="Henrissat B."/>
            <person name="Morin E."/>
            <person name="Kohler A."/>
            <person name="Barry K."/>
            <person name="LaButti K."/>
            <person name="Morin E."/>
            <person name="Salamov A."/>
            <person name="Lipzen A."/>
            <person name="Mereny Z."/>
            <person name="Hegedus B."/>
            <person name="Baldrian P."/>
            <person name="Stursova M."/>
            <person name="Weitz H."/>
            <person name="Taylor A."/>
            <person name="Grigoriev I.V."/>
            <person name="Nagy L.G."/>
            <person name="Martin F."/>
            <person name="Kauserud H."/>
        </authorList>
    </citation>
    <scope>NUCLEOTIDE SEQUENCE</scope>
    <source>
        <strain evidence="2">CBHHK173m</strain>
    </source>
</reference>
<dbReference type="Gene3D" id="2.60.40.640">
    <property type="match status" value="1"/>
</dbReference>
<evidence type="ECO:0000313" key="3">
    <source>
        <dbReference type="Proteomes" id="UP001222325"/>
    </source>
</evidence>
<dbReference type="EMBL" id="JARJCN010000005">
    <property type="protein sequence ID" value="KAJ7100930.1"/>
    <property type="molecule type" value="Genomic_DNA"/>
</dbReference>
<name>A0AAD6UF19_9AGAR</name>
<accession>A0AAD6UF19</accession>
<evidence type="ECO:0008006" key="4">
    <source>
        <dbReference type="Google" id="ProtNLM"/>
    </source>
</evidence>
<protein>
    <recommendedName>
        <fullName evidence="4">Arrestin-like N-terminal domain-containing protein</fullName>
    </recommendedName>
</protein>